<feature type="compositionally biased region" description="Acidic residues" evidence="1">
    <location>
        <begin position="34"/>
        <end position="43"/>
    </location>
</feature>
<accession>A0A2P5FAP6</accession>
<proteinExistence type="predicted"/>
<reference evidence="3" key="1">
    <citation type="submission" date="2016-06" db="EMBL/GenBank/DDBJ databases">
        <title>Parallel loss of symbiosis genes in relatives of nitrogen-fixing non-legume Parasponia.</title>
        <authorList>
            <person name="Van Velzen R."/>
            <person name="Holmer R."/>
            <person name="Bu F."/>
            <person name="Rutten L."/>
            <person name="Van Zeijl A."/>
            <person name="Liu W."/>
            <person name="Santuari L."/>
            <person name="Cao Q."/>
            <person name="Sharma T."/>
            <person name="Shen D."/>
            <person name="Roswanjaya Y."/>
            <person name="Wardhani T."/>
            <person name="Kalhor M.S."/>
            <person name="Jansen J."/>
            <person name="Van den Hoogen J."/>
            <person name="Gungor B."/>
            <person name="Hartog M."/>
            <person name="Hontelez J."/>
            <person name="Verver J."/>
            <person name="Yang W.-C."/>
            <person name="Schijlen E."/>
            <person name="Repin R."/>
            <person name="Schilthuizen M."/>
            <person name="Schranz E."/>
            <person name="Heidstra R."/>
            <person name="Miyata K."/>
            <person name="Fedorova E."/>
            <person name="Kohlen W."/>
            <person name="Bisseling T."/>
            <person name="Smit S."/>
            <person name="Geurts R."/>
        </authorList>
    </citation>
    <scope>NUCLEOTIDE SEQUENCE [LARGE SCALE GENOMIC DNA]</scope>
    <source>
        <strain evidence="3">cv. RG33-2</strain>
    </source>
</reference>
<sequence length="50" mass="5660">DTALKKALQNNFTRPILTFPTFPQELLQEHDYDYEAESDDDDGGSNKAAE</sequence>
<gene>
    <name evidence="2" type="ORF">TorRG33x02_093770</name>
</gene>
<organism evidence="2 3">
    <name type="scientific">Trema orientale</name>
    <name type="common">Charcoal tree</name>
    <name type="synonym">Celtis orientalis</name>
    <dbReference type="NCBI Taxonomy" id="63057"/>
    <lineage>
        <taxon>Eukaryota</taxon>
        <taxon>Viridiplantae</taxon>
        <taxon>Streptophyta</taxon>
        <taxon>Embryophyta</taxon>
        <taxon>Tracheophyta</taxon>
        <taxon>Spermatophyta</taxon>
        <taxon>Magnoliopsida</taxon>
        <taxon>eudicotyledons</taxon>
        <taxon>Gunneridae</taxon>
        <taxon>Pentapetalae</taxon>
        <taxon>rosids</taxon>
        <taxon>fabids</taxon>
        <taxon>Rosales</taxon>
        <taxon>Cannabaceae</taxon>
        <taxon>Trema</taxon>
    </lineage>
</organism>
<evidence type="ECO:0000256" key="1">
    <source>
        <dbReference type="SAM" id="MobiDB-lite"/>
    </source>
</evidence>
<evidence type="ECO:0000313" key="2">
    <source>
        <dbReference type="EMBL" id="PON94864.1"/>
    </source>
</evidence>
<feature type="region of interest" description="Disordered" evidence="1">
    <location>
        <begin position="30"/>
        <end position="50"/>
    </location>
</feature>
<dbReference type="InParanoid" id="A0A2P5FAP6"/>
<protein>
    <submittedName>
        <fullName evidence="2">Uncharacterized protein</fullName>
    </submittedName>
</protein>
<dbReference type="EMBL" id="JXTC01000048">
    <property type="protein sequence ID" value="PON94864.1"/>
    <property type="molecule type" value="Genomic_DNA"/>
</dbReference>
<comment type="caution">
    <text evidence="2">The sequence shown here is derived from an EMBL/GenBank/DDBJ whole genome shotgun (WGS) entry which is preliminary data.</text>
</comment>
<evidence type="ECO:0000313" key="3">
    <source>
        <dbReference type="Proteomes" id="UP000237000"/>
    </source>
</evidence>
<feature type="non-terminal residue" evidence="2">
    <location>
        <position position="1"/>
    </location>
</feature>
<name>A0A2P5FAP6_TREOI</name>
<dbReference type="Proteomes" id="UP000237000">
    <property type="component" value="Unassembled WGS sequence"/>
</dbReference>
<dbReference type="OrthoDB" id="10485255at2759"/>
<keyword evidence="3" id="KW-1185">Reference proteome</keyword>
<dbReference type="AlphaFoldDB" id="A0A2P5FAP6"/>